<dbReference type="InterPro" id="IPR056924">
    <property type="entry name" value="SH3_Tf2-1"/>
</dbReference>
<dbReference type="OrthoDB" id="125605at2759"/>
<dbReference type="Pfam" id="PF24626">
    <property type="entry name" value="SH3_Tf2-1"/>
    <property type="match status" value="1"/>
</dbReference>
<organism evidence="3 4">
    <name type="scientific">Phytophthora megakarya</name>
    <dbReference type="NCBI Taxonomy" id="4795"/>
    <lineage>
        <taxon>Eukaryota</taxon>
        <taxon>Sar</taxon>
        <taxon>Stramenopiles</taxon>
        <taxon>Oomycota</taxon>
        <taxon>Peronosporomycetes</taxon>
        <taxon>Peronosporales</taxon>
        <taxon>Peronosporaceae</taxon>
        <taxon>Phytophthora</taxon>
    </lineage>
</organism>
<feature type="region of interest" description="Disordered" evidence="1">
    <location>
        <begin position="81"/>
        <end position="111"/>
    </location>
</feature>
<dbReference type="STRING" id="4795.A0A225WLU0"/>
<evidence type="ECO:0000259" key="2">
    <source>
        <dbReference type="Pfam" id="PF24626"/>
    </source>
</evidence>
<protein>
    <recommendedName>
        <fullName evidence="2">Tf2-1-like SH3-like domain-containing protein</fullName>
    </recommendedName>
</protein>
<dbReference type="Proteomes" id="UP000198211">
    <property type="component" value="Unassembled WGS sequence"/>
</dbReference>
<keyword evidence="4" id="KW-1185">Reference proteome</keyword>
<feature type="compositionally biased region" description="Polar residues" evidence="1">
    <location>
        <begin position="256"/>
        <end position="284"/>
    </location>
</feature>
<dbReference type="AlphaFoldDB" id="A0A225WLU0"/>
<comment type="caution">
    <text evidence="3">The sequence shown here is derived from an EMBL/GenBank/DDBJ whole genome shotgun (WGS) entry which is preliminary data.</text>
</comment>
<accession>A0A225WLU0</accession>
<feature type="compositionally biased region" description="Polar residues" evidence="1">
    <location>
        <begin position="94"/>
        <end position="105"/>
    </location>
</feature>
<sequence length="302" mass="32629">MTEFTINNAVHASPGHTPLFVNTMQHPLLLSTLGAVAFSLCRRRYMVALAQPQNTADTHLSAAIIRARARARIRQGDVLVPGTDTVKSNERAKPTSSKDNVSGRAQKQRRLMHRPVVQVSDVLMTGIDTEKPHAQSGTDANRSGGSGQGTDADIVSELDPGFTSQVTDFVQERQAIKFNADIVGMGNTNEFKVGLLVLLAAQNLRTHAVSGFGASKLAPRFIAPFMVAERHGTAYTLELPSDMRLHPTFYVGRSNPYVQPESSSRDTSPQATRGATSASRQAFSPSPEKGELVPTSQHGCLR</sequence>
<evidence type="ECO:0000256" key="1">
    <source>
        <dbReference type="SAM" id="MobiDB-lite"/>
    </source>
</evidence>
<feature type="domain" description="Tf2-1-like SH3-like" evidence="2">
    <location>
        <begin position="196"/>
        <end position="257"/>
    </location>
</feature>
<proteinExistence type="predicted"/>
<evidence type="ECO:0000313" key="4">
    <source>
        <dbReference type="Proteomes" id="UP000198211"/>
    </source>
</evidence>
<feature type="region of interest" description="Disordered" evidence="1">
    <location>
        <begin position="256"/>
        <end position="302"/>
    </location>
</feature>
<gene>
    <name evidence="3" type="ORF">PHMEG_0007243</name>
</gene>
<reference evidence="4" key="1">
    <citation type="submission" date="2017-03" db="EMBL/GenBank/DDBJ databases">
        <title>Phytopthora megakarya and P. palmivora, two closely related causual agents of cacao black pod achieved similar genome size and gene model numbers by different mechanisms.</title>
        <authorList>
            <person name="Ali S."/>
            <person name="Shao J."/>
            <person name="Larry D.J."/>
            <person name="Kronmiller B."/>
            <person name="Shen D."/>
            <person name="Strem M.D."/>
            <person name="Melnick R.L."/>
            <person name="Guiltinan M.J."/>
            <person name="Tyler B.M."/>
            <person name="Meinhardt L.W."/>
            <person name="Bailey B.A."/>
        </authorList>
    </citation>
    <scope>NUCLEOTIDE SEQUENCE [LARGE SCALE GENOMIC DNA]</scope>
    <source>
        <strain evidence="4">zdho120</strain>
    </source>
</reference>
<name>A0A225WLU0_9STRA</name>
<evidence type="ECO:0000313" key="3">
    <source>
        <dbReference type="EMBL" id="OWZ18635.1"/>
    </source>
</evidence>
<dbReference type="EMBL" id="NBNE01000560">
    <property type="protein sequence ID" value="OWZ18635.1"/>
    <property type="molecule type" value="Genomic_DNA"/>
</dbReference>
<feature type="region of interest" description="Disordered" evidence="1">
    <location>
        <begin position="130"/>
        <end position="156"/>
    </location>
</feature>